<name>A0A2P5XBQ0_GOSBA</name>
<accession>A0A2P5XBQ0</accession>
<dbReference type="Proteomes" id="UP000239757">
    <property type="component" value="Unassembled WGS sequence"/>
</dbReference>
<dbReference type="EMBL" id="KZ665231">
    <property type="protein sequence ID" value="PPS00764.1"/>
    <property type="molecule type" value="Genomic_DNA"/>
</dbReference>
<proteinExistence type="predicted"/>
<sequence length="165" mass="18076">MCVPKGRGDIAELELELEPMPLSGWGHRCLYVGSKISKKRSREAMARRARTELARNGWPISVVALEEVVPGPFHFLEGAKEGTDSGGRWWLQWWTVLEQSVLLVEGMGGCVSGMREKEGEEKFCVCGGEQKGRREKGASSSPMACRRMVAGVEGVMTCGGCRGDE</sequence>
<reference evidence="1 2" key="1">
    <citation type="submission" date="2015-01" db="EMBL/GenBank/DDBJ databases">
        <title>Genome of allotetraploid Gossypium barbadense reveals genomic plasticity and fiber elongation in cotton evolution.</title>
        <authorList>
            <person name="Chen X."/>
            <person name="Liu X."/>
            <person name="Zhao B."/>
            <person name="Zheng H."/>
            <person name="Hu Y."/>
            <person name="Lu G."/>
            <person name="Yang C."/>
            <person name="Chen J."/>
            <person name="Shan C."/>
            <person name="Zhang L."/>
            <person name="Zhou Y."/>
            <person name="Wang L."/>
            <person name="Guo W."/>
            <person name="Bai Y."/>
            <person name="Ruan J."/>
            <person name="Shangguan X."/>
            <person name="Mao Y."/>
            <person name="Jiang J."/>
            <person name="Zhu Y."/>
            <person name="Lei J."/>
            <person name="Kang H."/>
            <person name="Chen S."/>
            <person name="He X."/>
            <person name="Wang R."/>
            <person name="Wang Y."/>
            <person name="Chen J."/>
            <person name="Wang L."/>
            <person name="Yu S."/>
            <person name="Wang B."/>
            <person name="Wei J."/>
            <person name="Song S."/>
            <person name="Lu X."/>
            <person name="Gao Z."/>
            <person name="Gu W."/>
            <person name="Deng X."/>
            <person name="Ma D."/>
            <person name="Wang S."/>
            <person name="Liang W."/>
            <person name="Fang L."/>
            <person name="Cai C."/>
            <person name="Zhu X."/>
            <person name="Zhou B."/>
            <person name="Zhang Y."/>
            <person name="Chen Z."/>
            <person name="Xu S."/>
            <person name="Zhu R."/>
            <person name="Wang S."/>
            <person name="Zhang T."/>
            <person name="Zhao G."/>
        </authorList>
    </citation>
    <scope>NUCLEOTIDE SEQUENCE [LARGE SCALE GENOMIC DNA]</scope>
    <source>
        <strain evidence="2">cv. Xinhai21</strain>
        <tissue evidence="1">Leaf</tissue>
    </source>
</reference>
<evidence type="ECO:0000313" key="2">
    <source>
        <dbReference type="Proteomes" id="UP000239757"/>
    </source>
</evidence>
<evidence type="ECO:0000313" key="1">
    <source>
        <dbReference type="EMBL" id="PPS00764.1"/>
    </source>
</evidence>
<gene>
    <name evidence="1" type="ORF">GOBAR_AA19897</name>
</gene>
<protein>
    <submittedName>
        <fullName evidence="1">Uncharacterized protein</fullName>
    </submittedName>
</protein>
<organism evidence="1 2">
    <name type="scientific">Gossypium barbadense</name>
    <name type="common">Sea Island cotton</name>
    <name type="synonym">Hibiscus barbadensis</name>
    <dbReference type="NCBI Taxonomy" id="3634"/>
    <lineage>
        <taxon>Eukaryota</taxon>
        <taxon>Viridiplantae</taxon>
        <taxon>Streptophyta</taxon>
        <taxon>Embryophyta</taxon>
        <taxon>Tracheophyta</taxon>
        <taxon>Spermatophyta</taxon>
        <taxon>Magnoliopsida</taxon>
        <taxon>eudicotyledons</taxon>
        <taxon>Gunneridae</taxon>
        <taxon>Pentapetalae</taxon>
        <taxon>rosids</taxon>
        <taxon>malvids</taxon>
        <taxon>Malvales</taxon>
        <taxon>Malvaceae</taxon>
        <taxon>Malvoideae</taxon>
        <taxon>Gossypium</taxon>
    </lineage>
</organism>
<dbReference type="AlphaFoldDB" id="A0A2P5XBQ0"/>